<organism evidence="1 2">
    <name type="scientific">Agromyces bauzanensis</name>
    <dbReference type="NCBI Taxonomy" id="1308924"/>
    <lineage>
        <taxon>Bacteria</taxon>
        <taxon>Bacillati</taxon>
        <taxon>Actinomycetota</taxon>
        <taxon>Actinomycetes</taxon>
        <taxon>Micrococcales</taxon>
        <taxon>Microbacteriaceae</taxon>
        <taxon>Agromyces</taxon>
    </lineage>
</organism>
<accession>A0A917PFR5</accession>
<evidence type="ECO:0000313" key="1">
    <source>
        <dbReference type="EMBL" id="GGJ74071.1"/>
    </source>
</evidence>
<gene>
    <name evidence="1" type="ORF">GCM10011372_10170</name>
</gene>
<reference evidence="1" key="1">
    <citation type="journal article" date="2014" name="Int. J. Syst. Evol. Microbiol.">
        <title>Complete genome sequence of Corynebacterium casei LMG S-19264T (=DSM 44701T), isolated from a smear-ripened cheese.</title>
        <authorList>
            <consortium name="US DOE Joint Genome Institute (JGI-PGF)"/>
            <person name="Walter F."/>
            <person name="Albersmeier A."/>
            <person name="Kalinowski J."/>
            <person name="Ruckert C."/>
        </authorList>
    </citation>
    <scope>NUCLEOTIDE SEQUENCE</scope>
    <source>
        <strain evidence="1">CGMCC 1.8984</strain>
    </source>
</reference>
<keyword evidence="2" id="KW-1185">Reference proteome</keyword>
<comment type="caution">
    <text evidence="1">The sequence shown here is derived from an EMBL/GenBank/DDBJ whole genome shotgun (WGS) entry which is preliminary data.</text>
</comment>
<proteinExistence type="predicted"/>
<evidence type="ECO:0000313" key="2">
    <source>
        <dbReference type="Proteomes" id="UP000636956"/>
    </source>
</evidence>
<reference evidence="1" key="2">
    <citation type="submission" date="2020-09" db="EMBL/GenBank/DDBJ databases">
        <authorList>
            <person name="Sun Q."/>
            <person name="Zhou Y."/>
        </authorList>
    </citation>
    <scope>NUCLEOTIDE SEQUENCE</scope>
    <source>
        <strain evidence="1">CGMCC 1.8984</strain>
    </source>
</reference>
<dbReference type="AlphaFoldDB" id="A0A917PFR5"/>
<sequence length="146" mass="16088">MRPDHATRRGSRLARLLASGNRVSRSDSRYFSAGEGPHATAPFGGRRRREAISGEINRHLRDNGWFIRPARRTKELRLAIAGAAPELASICTRSRPWPTLPITPAHRARCPGIVPSGALHLEAPTPVEDRRVNATEVVFDDVAAEK</sequence>
<name>A0A917PFR5_9MICO</name>
<dbReference type="Proteomes" id="UP000636956">
    <property type="component" value="Unassembled WGS sequence"/>
</dbReference>
<protein>
    <submittedName>
        <fullName evidence="1">Uncharacterized protein</fullName>
    </submittedName>
</protein>
<dbReference type="EMBL" id="BMMD01000004">
    <property type="protein sequence ID" value="GGJ74071.1"/>
    <property type="molecule type" value="Genomic_DNA"/>
</dbReference>